<evidence type="ECO:0000313" key="9">
    <source>
        <dbReference type="Proteomes" id="UP000319148"/>
    </source>
</evidence>
<dbReference type="Pfam" id="PF01558">
    <property type="entry name" value="POR"/>
    <property type="match status" value="1"/>
</dbReference>
<dbReference type="Gene3D" id="3.40.920.10">
    <property type="entry name" value="Pyruvate-ferredoxin oxidoreductase, PFOR, domain III"/>
    <property type="match status" value="1"/>
</dbReference>
<dbReference type="InterPro" id="IPR046667">
    <property type="entry name" value="DUF6537"/>
</dbReference>
<accession>A0A501PSN2</accession>
<dbReference type="PANTHER" id="PTHR48084">
    <property type="entry name" value="2-OXOGLUTARATE OXIDOREDUCTASE SUBUNIT KORB-RELATED"/>
    <property type="match status" value="1"/>
</dbReference>
<dbReference type="SUPFAM" id="SSF52518">
    <property type="entry name" value="Thiamin diphosphate-binding fold (THDP-binding)"/>
    <property type="match status" value="2"/>
</dbReference>
<name>A0A501PSN2_9PROT</name>
<reference evidence="9" key="1">
    <citation type="submission" date="2019-06" db="EMBL/GenBank/DDBJ databases">
        <title>The complete genome of Emcibacter congregatus ZYLT.</title>
        <authorList>
            <person name="Zhao Z."/>
        </authorList>
    </citation>
    <scope>NUCLEOTIDE SEQUENCE [LARGE SCALE GENOMIC DNA]</scope>
    <source>
        <strain evidence="9">MCCC 1A06723</strain>
    </source>
</reference>
<sequence>MLESGSAFMSGTQALVRIPIVQRWRDQAAGLNTAGFISGYRGSPLGGYDQAIMKAKKILDANDVHFQPGLNEELAATAVWGTQQVNIFKGANYDGVFGIWYGKGPGVDRTGDTFRHANAAGTSPHGGVLAIAGDDHSAKSSTLPHQSDHSFYATMLPMLYPTDIQEFVEYGLLGIAMSRYSGCWTAFKVTSETAETTATVDLSREQREILFPDATEFEMPPGGVHIRPNDVWKEQDYRLQRYKLFAALAFVKKNKVDQIVMDSSKPRFGIITSGKSYGDVRQALFELGIDQDVAEQIGLRVYKVGMPWPLEPDGVRNFCTGLEEILIVEEKRELIENQLKQQLFNMPADIRPRVVGKYDEKGQWLLPPENGLSVGLITHVIADRISRFYRNEHIEERLEFFNRREDMQKNYATPLARTPYFCSGCPHNTSTKVPEGSRAAAGIGCHIMALWMDRNTSTFTQMGGEGVPWVGQAPFTKEKHIFANLGDGTYFHSGVLAVRQSIAAGVNITYKILYNDAVAMTGGQPHDGQLTVPGIASQMAGEGAKKIWILTEDLSRYDDRSGIPAHIPVLHRDELPAIQEEARNTEGCTVIIYDQTCAAEKRRRRKRGLFPDPDRRVFINDAVCEGCGDCSVKSNCVSVEPLETEYGRKRTINQSSCNKDYSCVNGFCPSFVSVYGGKLRKTRATGFEALLEHIPEPAVPELEHAYNIMVSGVGGTGVLTIGALLGMAAHVEGKASSILDMAGLAQKGGAVLSHVRLGPDMNELRTPHILTGGAHLLLACDMVVAASPQAVEAIQKNKTRAVINAHRIPVSSFVEHNNIDFKEEALKKAIAEHTKDDGRYFIEATEIATHLLGDSIATNIFMLGYAWQKGLIPLGYESLKRAIELNGVAVEQNLKTFACGRLAAHAPEQVEEVVRPLLDPSSHEHIADTLDEVIEKRENYLTAYQNAAYARKYTDLVNRVRARESELFGRVGDLSEAVARFYHKLMAYKDEYEVARLYSNGKFLKKLEAQFEGDYKLQFHLAPPILEKKDKATGLPKKREFGPWMLKAFGVLAKFKGLRGTALDIFGYTEERRQERQLIREYQLVVEEIMKRLNKDNYQLCVDIASFPKDIRGYGHVKERNLHEQKEKLAGLLSDLETGAVSSAAKTEEKIPA</sequence>
<dbReference type="GO" id="GO:0030976">
    <property type="term" value="F:thiamine pyrophosphate binding"/>
    <property type="evidence" value="ECO:0007669"/>
    <property type="project" value="InterPro"/>
</dbReference>
<evidence type="ECO:0000313" key="8">
    <source>
        <dbReference type="EMBL" id="TPD63265.1"/>
    </source>
</evidence>
<dbReference type="PROSITE" id="PS51379">
    <property type="entry name" value="4FE4S_FER_2"/>
    <property type="match status" value="1"/>
</dbReference>
<dbReference type="InterPro" id="IPR029061">
    <property type="entry name" value="THDP-binding"/>
</dbReference>
<dbReference type="InterPro" id="IPR002880">
    <property type="entry name" value="Pyrv_Fd/Flavodoxin_OxRdtase_N"/>
</dbReference>
<feature type="domain" description="4Fe-4S ferredoxin-type" evidence="7">
    <location>
        <begin position="615"/>
        <end position="647"/>
    </location>
</feature>
<keyword evidence="9" id="KW-1185">Reference proteome</keyword>
<dbReference type="InterPro" id="IPR051457">
    <property type="entry name" value="2-oxoacid:Fd_oxidoreductase"/>
</dbReference>
<dbReference type="GO" id="GO:0044281">
    <property type="term" value="P:small molecule metabolic process"/>
    <property type="evidence" value="ECO:0007669"/>
    <property type="project" value="UniProtKB-ARBA"/>
</dbReference>
<dbReference type="SUPFAM" id="SSF53323">
    <property type="entry name" value="Pyruvate-ferredoxin oxidoreductase, PFOR, domain III"/>
    <property type="match status" value="1"/>
</dbReference>
<keyword evidence="2" id="KW-0004">4Fe-4S</keyword>
<dbReference type="InterPro" id="IPR019752">
    <property type="entry name" value="Pyrv/ketoisovalerate_OxRed_cat"/>
</dbReference>
<gene>
    <name evidence="8" type="ORF">FIV46_03460</name>
</gene>
<dbReference type="InterPro" id="IPR002869">
    <property type="entry name" value="Pyrv_flavodox_OxRed_cen"/>
</dbReference>
<evidence type="ECO:0000256" key="1">
    <source>
        <dbReference type="ARBA" id="ARBA00022448"/>
    </source>
</evidence>
<dbReference type="InterPro" id="IPR017896">
    <property type="entry name" value="4Fe4S_Fe-S-bd"/>
</dbReference>
<dbReference type="InterPro" id="IPR009014">
    <property type="entry name" value="Transketo_C/PFOR_II"/>
</dbReference>
<dbReference type="AlphaFoldDB" id="A0A501PSN2"/>
<keyword evidence="8" id="KW-0670">Pyruvate</keyword>
<dbReference type="GO" id="GO:0045333">
    <property type="term" value="P:cellular respiration"/>
    <property type="evidence" value="ECO:0007669"/>
    <property type="project" value="UniProtKB-ARBA"/>
</dbReference>
<dbReference type="NCBIfam" id="NF009589">
    <property type="entry name" value="PRK13030.1"/>
    <property type="match status" value="1"/>
</dbReference>
<dbReference type="InterPro" id="IPR011766">
    <property type="entry name" value="TPP_enzyme_TPP-bd"/>
</dbReference>
<evidence type="ECO:0000256" key="3">
    <source>
        <dbReference type="ARBA" id="ARBA00022982"/>
    </source>
</evidence>
<dbReference type="Proteomes" id="UP000319148">
    <property type="component" value="Unassembled WGS sequence"/>
</dbReference>
<organism evidence="8 9">
    <name type="scientific">Emcibacter nanhaiensis</name>
    <dbReference type="NCBI Taxonomy" id="1505037"/>
    <lineage>
        <taxon>Bacteria</taxon>
        <taxon>Pseudomonadati</taxon>
        <taxon>Pseudomonadota</taxon>
        <taxon>Alphaproteobacteria</taxon>
        <taxon>Emcibacterales</taxon>
        <taxon>Emcibacteraceae</taxon>
        <taxon>Emcibacter</taxon>
    </lineage>
</organism>
<dbReference type="SUPFAM" id="SSF52922">
    <property type="entry name" value="TK C-terminal domain-like"/>
    <property type="match status" value="1"/>
</dbReference>
<keyword evidence="4" id="KW-0560">Oxidoreductase</keyword>
<dbReference type="Pfam" id="PF02775">
    <property type="entry name" value="TPP_enzyme_C"/>
    <property type="match status" value="1"/>
</dbReference>
<dbReference type="Pfam" id="PF20169">
    <property type="entry name" value="DUF6537"/>
    <property type="match status" value="1"/>
</dbReference>
<evidence type="ECO:0000256" key="6">
    <source>
        <dbReference type="ARBA" id="ARBA00023014"/>
    </source>
</evidence>
<dbReference type="Gene3D" id="3.40.50.970">
    <property type="match status" value="1"/>
</dbReference>
<dbReference type="NCBIfam" id="NF009588">
    <property type="entry name" value="PRK13029.1"/>
    <property type="match status" value="1"/>
</dbReference>
<evidence type="ECO:0000256" key="2">
    <source>
        <dbReference type="ARBA" id="ARBA00022485"/>
    </source>
</evidence>
<dbReference type="EMBL" id="VFIY01000004">
    <property type="protein sequence ID" value="TPD63265.1"/>
    <property type="molecule type" value="Genomic_DNA"/>
</dbReference>
<protein>
    <submittedName>
        <fullName evidence="8">Indolepyruvate ferredoxin oxidoreductase family protein</fullName>
    </submittedName>
</protein>
<keyword evidence="3" id="KW-0249">Electron transport</keyword>
<evidence type="ECO:0000256" key="5">
    <source>
        <dbReference type="ARBA" id="ARBA00023004"/>
    </source>
</evidence>
<evidence type="ECO:0000256" key="4">
    <source>
        <dbReference type="ARBA" id="ARBA00023002"/>
    </source>
</evidence>
<dbReference type="OrthoDB" id="9803617at2"/>
<comment type="caution">
    <text evidence="8">The sequence shown here is derived from an EMBL/GenBank/DDBJ whole genome shotgun (WGS) entry which is preliminary data.</text>
</comment>
<keyword evidence="1" id="KW-0813">Transport</keyword>
<keyword evidence="5" id="KW-0408">Iron</keyword>
<proteinExistence type="predicted"/>
<dbReference type="CDD" id="cd02008">
    <property type="entry name" value="TPP_IOR_alpha"/>
    <property type="match status" value="1"/>
</dbReference>
<dbReference type="PANTHER" id="PTHR48084:SF3">
    <property type="entry name" value="SUBUNIT OF PYRUVATE:FLAVODOXIN OXIDOREDUCTASE"/>
    <property type="match status" value="1"/>
</dbReference>
<dbReference type="CDD" id="cd07034">
    <property type="entry name" value="TPP_PYR_PFOR_IOR-alpha_like"/>
    <property type="match status" value="1"/>
</dbReference>
<dbReference type="GO" id="GO:0016625">
    <property type="term" value="F:oxidoreductase activity, acting on the aldehyde or oxo group of donors, iron-sulfur protein as acceptor"/>
    <property type="evidence" value="ECO:0007669"/>
    <property type="project" value="UniProtKB-ARBA"/>
</dbReference>
<keyword evidence="6" id="KW-0411">Iron-sulfur</keyword>
<keyword evidence="2" id="KW-0479">Metal-binding</keyword>
<dbReference type="GO" id="GO:0051539">
    <property type="term" value="F:4 iron, 4 sulfur cluster binding"/>
    <property type="evidence" value="ECO:0007669"/>
    <property type="project" value="UniProtKB-KW"/>
</dbReference>
<evidence type="ECO:0000259" key="7">
    <source>
        <dbReference type="PROSITE" id="PS51379"/>
    </source>
</evidence>